<evidence type="ECO:0000313" key="1">
    <source>
        <dbReference type="Proteomes" id="UP000887576"/>
    </source>
</evidence>
<reference evidence="2" key="1">
    <citation type="submission" date="2022-11" db="UniProtKB">
        <authorList>
            <consortium name="WormBaseParasite"/>
        </authorList>
    </citation>
    <scope>IDENTIFICATION</scope>
</reference>
<name>A0AC34R0M4_9BILA</name>
<evidence type="ECO:0000313" key="2">
    <source>
        <dbReference type="WBParaSite" id="JU765_v2.g2425.t1"/>
    </source>
</evidence>
<accession>A0AC34R0M4</accession>
<proteinExistence type="predicted"/>
<protein>
    <submittedName>
        <fullName evidence="2">Tudor domain-containing protein</fullName>
    </submittedName>
</protein>
<dbReference type="WBParaSite" id="JU765_v2.g2425.t1">
    <property type="protein sequence ID" value="JU765_v2.g2425.t1"/>
    <property type="gene ID" value="JU765_v2.g2425"/>
</dbReference>
<sequence>MSTLIKPKSPIMAPRKEPKEDMTLLIENKIHRIRSRRPFYANVTYVVSPSEIWVQIVNHITENLVKELNDPRTEVTSYEVNDYVLAPVNEKYLARARIVEKFRTGAVVRFLDFGYLAFRKNAEFFIMEKKLWYYPWQTIKVALHDVHPAANREWSKNEVGTLKEVFETFPLVYVIPQNTDIWKTDNDSIPARVRMHGVTRDEMEVDGFIRAGDYLGESIAGLFCAAREFCVMDTPIDDGKYQGTYEVDDKSFDLSYDPLKVKIPKDEFE</sequence>
<dbReference type="Proteomes" id="UP000887576">
    <property type="component" value="Unplaced"/>
</dbReference>
<organism evidence="1 2">
    <name type="scientific">Panagrolaimus sp. JU765</name>
    <dbReference type="NCBI Taxonomy" id="591449"/>
    <lineage>
        <taxon>Eukaryota</taxon>
        <taxon>Metazoa</taxon>
        <taxon>Ecdysozoa</taxon>
        <taxon>Nematoda</taxon>
        <taxon>Chromadorea</taxon>
        <taxon>Rhabditida</taxon>
        <taxon>Tylenchina</taxon>
        <taxon>Panagrolaimomorpha</taxon>
        <taxon>Panagrolaimoidea</taxon>
        <taxon>Panagrolaimidae</taxon>
        <taxon>Panagrolaimus</taxon>
    </lineage>
</organism>